<proteinExistence type="predicted"/>
<gene>
    <name evidence="1" type="ORF">SAMN02745130_01069</name>
</gene>
<dbReference type="Proteomes" id="UP000190460">
    <property type="component" value="Unassembled WGS sequence"/>
</dbReference>
<keyword evidence="2" id="KW-1185">Reference proteome</keyword>
<dbReference type="RefSeq" id="WP_078921548.1">
    <property type="nucleotide sequence ID" value="NZ_FUYB01000003.1"/>
</dbReference>
<dbReference type="AlphaFoldDB" id="A0A1T4W587"/>
<organism evidence="1 2">
    <name type="scientific">Thiothrix eikelboomii</name>
    <dbReference type="NCBI Taxonomy" id="92487"/>
    <lineage>
        <taxon>Bacteria</taxon>
        <taxon>Pseudomonadati</taxon>
        <taxon>Pseudomonadota</taxon>
        <taxon>Gammaproteobacteria</taxon>
        <taxon>Thiotrichales</taxon>
        <taxon>Thiotrichaceae</taxon>
        <taxon>Thiothrix</taxon>
    </lineage>
</organism>
<dbReference type="EMBL" id="FUYB01000003">
    <property type="protein sequence ID" value="SKA72430.1"/>
    <property type="molecule type" value="Genomic_DNA"/>
</dbReference>
<sequence>MNSPTPHEDSTQEFLALYKAADPFKQFVVRVLIKAGTSNDTAPLHKLIRLCPHHEDVKAAARLMIAAIEKELVSKKVQA</sequence>
<evidence type="ECO:0000313" key="2">
    <source>
        <dbReference type="Proteomes" id="UP000190460"/>
    </source>
</evidence>
<name>A0A1T4W587_9GAMM</name>
<protein>
    <submittedName>
        <fullName evidence="1">Uncharacterized protein</fullName>
    </submittedName>
</protein>
<accession>A0A1T4W587</accession>
<reference evidence="1 2" key="1">
    <citation type="submission" date="2017-02" db="EMBL/GenBank/DDBJ databases">
        <authorList>
            <person name="Peterson S.W."/>
        </authorList>
    </citation>
    <scope>NUCLEOTIDE SEQUENCE [LARGE SCALE GENOMIC DNA]</scope>
    <source>
        <strain evidence="1 2">ATCC 49788</strain>
    </source>
</reference>
<dbReference type="STRING" id="92487.SAMN02745130_01069"/>
<evidence type="ECO:0000313" key="1">
    <source>
        <dbReference type="EMBL" id="SKA72430.1"/>
    </source>
</evidence>